<keyword evidence="1" id="KW-0805">Transcription regulation</keyword>
<feature type="DNA-binding region" description="H-T-H motif" evidence="4">
    <location>
        <begin position="40"/>
        <end position="59"/>
    </location>
</feature>
<feature type="domain" description="HTH tetR-type" evidence="5">
    <location>
        <begin position="17"/>
        <end position="77"/>
    </location>
</feature>
<dbReference type="PANTHER" id="PTHR47506:SF1">
    <property type="entry name" value="HTH-TYPE TRANSCRIPTIONAL REGULATOR YJDC"/>
    <property type="match status" value="1"/>
</dbReference>
<evidence type="ECO:0000259" key="5">
    <source>
        <dbReference type="PROSITE" id="PS50977"/>
    </source>
</evidence>
<keyword evidence="3" id="KW-0804">Transcription</keyword>
<dbReference type="PROSITE" id="PS50977">
    <property type="entry name" value="HTH_TETR_2"/>
    <property type="match status" value="1"/>
</dbReference>
<dbReference type="Gene3D" id="1.10.357.10">
    <property type="entry name" value="Tetracycline Repressor, domain 2"/>
    <property type="match status" value="1"/>
</dbReference>
<dbReference type="GO" id="GO:0003677">
    <property type="term" value="F:DNA binding"/>
    <property type="evidence" value="ECO:0007669"/>
    <property type="project" value="UniProtKB-UniRule"/>
</dbReference>
<protein>
    <submittedName>
        <fullName evidence="6">TetR family transcriptional regulator</fullName>
    </submittedName>
</protein>
<dbReference type="InterPro" id="IPR001647">
    <property type="entry name" value="HTH_TetR"/>
</dbReference>
<organism evidence="6 7">
    <name type="scientific">Pseudomonas putida</name>
    <name type="common">Arthrobacter siderocapsulatus</name>
    <dbReference type="NCBI Taxonomy" id="303"/>
    <lineage>
        <taxon>Bacteria</taxon>
        <taxon>Pseudomonadati</taxon>
        <taxon>Pseudomonadota</taxon>
        <taxon>Gammaproteobacteria</taxon>
        <taxon>Pseudomonadales</taxon>
        <taxon>Pseudomonadaceae</taxon>
        <taxon>Pseudomonas</taxon>
    </lineage>
</organism>
<name>A0A6S5TVS0_PSEPU</name>
<dbReference type="InterPro" id="IPR009057">
    <property type="entry name" value="Homeodomain-like_sf"/>
</dbReference>
<evidence type="ECO:0000256" key="1">
    <source>
        <dbReference type="ARBA" id="ARBA00023015"/>
    </source>
</evidence>
<reference evidence="6 7" key="1">
    <citation type="submission" date="2019-12" db="EMBL/GenBank/DDBJ databases">
        <title>complete genome sequences of Pseudomonas putida str. WP8-W18-CRE-01 isolated from wastewater treatment plant effluent.</title>
        <authorList>
            <person name="Sekizuka T."/>
            <person name="Itokawa K."/>
            <person name="Yatsu K."/>
            <person name="Inamine Y."/>
            <person name="Kuroda M."/>
        </authorList>
    </citation>
    <scope>NUCLEOTIDE SEQUENCE [LARGE SCALE GENOMIC DNA]</scope>
    <source>
        <strain evidence="6 7">WP8-W18-CRE-01</strain>
    </source>
</reference>
<accession>A0A6S5TVS0</accession>
<dbReference type="PANTHER" id="PTHR47506">
    <property type="entry name" value="TRANSCRIPTIONAL REGULATORY PROTEIN"/>
    <property type="match status" value="1"/>
</dbReference>
<dbReference type="EMBL" id="AP022227">
    <property type="protein sequence ID" value="BBT39515.1"/>
    <property type="molecule type" value="Genomic_DNA"/>
</dbReference>
<evidence type="ECO:0000256" key="4">
    <source>
        <dbReference type="PROSITE-ProRule" id="PRU00335"/>
    </source>
</evidence>
<dbReference type="Proteomes" id="UP000515680">
    <property type="component" value="Chromosome"/>
</dbReference>
<evidence type="ECO:0000313" key="6">
    <source>
        <dbReference type="EMBL" id="BBT39515.1"/>
    </source>
</evidence>
<dbReference type="AlphaFoldDB" id="A0A6S5TVS0"/>
<evidence type="ECO:0000256" key="3">
    <source>
        <dbReference type="ARBA" id="ARBA00023163"/>
    </source>
</evidence>
<keyword evidence="2 4" id="KW-0238">DNA-binding</keyword>
<evidence type="ECO:0000313" key="7">
    <source>
        <dbReference type="Proteomes" id="UP000515680"/>
    </source>
</evidence>
<dbReference type="PRINTS" id="PR00455">
    <property type="entry name" value="HTHTETR"/>
</dbReference>
<dbReference type="SUPFAM" id="SSF46689">
    <property type="entry name" value="Homeodomain-like"/>
    <property type="match status" value="1"/>
</dbReference>
<dbReference type="Pfam" id="PF00440">
    <property type="entry name" value="TetR_N"/>
    <property type="match status" value="1"/>
</dbReference>
<dbReference type="InterPro" id="IPR036271">
    <property type="entry name" value="Tet_transcr_reg_TetR-rel_C_sf"/>
</dbReference>
<evidence type="ECO:0000256" key="2">
    <source>
        <dbReference type="ARBA" id="ARBA00023125"/>
    </source>
</evidence>
<dbReference type="SUPFAM" id="SSF48498">
    <property type="entry name" value="Tetracyclin repressor-like, C-terminal domain"/>
    <property type="match status" value="1"/>
</dbReference>
<gene>
    <name evidence="6" type="ORF">WP8W18C01_18560</name>
</gene>
<sequence length="197" mass="22298">MENDRSTIADMNSENSNDTKERLLKIGEDLIYRGGIAATGMDLLVKTSGVARKSIYRYFGTKEALVIEILKRRDRNWMRWFESEVNKADSAADKLLRMFDVLCDWFASENFRGCAFINTAGETGDPEDPVRRVDKEHKENVKAFVLSLCKEYGFDDPEARARQFLILIDGAITVAHLLGDSRSAVDAKAIAQQLLNR</sequence>
<proteinExistence type="predicted"/>